<evidence type="ECO:0000313" key="1">
    <source>
        <dbReference type="EMBL" id="GAA4232652.1"/>
    </source>
</evidence>
<dbReference type="Proteomes" id="UP001501710">
    <property type="component" value="Unassembled WGS sequence"/>
</dbReference>
<accession>A0ABP8C2R5</accession>
<gene>
    <name evidence="1" type="ORF">GCM10022254_33130</name>
</gene>
<organism evidence="1 2">
    <name type="scientific">Actinomadura meridiana</name>
    <dbReference type="NCBI Taxonomy" id="559626"/>
    <lineage>
        <taxon>Bacteria</taxon>
        <taxon>Bacillati</taxon>
        <taxon>Actinomycetota</taxon>
        <taxon>Actinomycetes</taxon>
        <taxon>Streptosporangiales</taxon>
        <taxon>Thermomonosporaceae</taxon>
        <taxon>Actinomadura</taxon>
    </lineage>
</organism>
<protein>
    <submittedName>
        <fullName evidence="1">Uncharacterized protein</fullName>
    </submittedName>
</protein>
<proteinExistence type="predicted"/>
<dbReference type="EMBL" id="BAABAS010000006">
    <property type="protein sequence ID" value="GAA4232652.1"/>
    <property type="molecule type" value="Genomic_DNA"/>
</dbReference>
<dbReference type="Pfam" id="PF19953">
    <property type="entry name" value="EACC1"/>
    <property type="match status" value="1"/>
</dbReference>
<dbReference type="InterPro" id="IPR045428">
    <property type="entry name" value="EACC1"/>
</dbReference>
<comment type="caution">
    <text evidence="1">The sequence shown here is derived from an EMBL/GenBank/DDBJ whole genome shotgun (WGS) entry which is preliminary data.</text>
</comment>
<sequence>MTAPGRASDDETSQLTLTSPDHANKIIVHFSVTDMADLCRHLSAHGFVVDDQAENARSVLTETIIATASNPGAWTALGATIVAYLRRDRGKAARIRVDDSSFSIHGYSAREAERLAAELTELIRAHEEPDDVR</sequence>
<reference evidence="2" key="1">
    <citation type="journal article" date="2019" name="Int. J. Syst. Evol. Microbiol.">
        <title>The Global Catalogue of Microorganisms (GCM) 10K type strain sequencing project: providing services to taxonomists for standard genome sequencing and annotation.</title>
        <authorList>
            <consortium name="The Broad Institute Genomics Platform"/>
            <consortium name="The Broad Institute Genome Sequencing Center for Infectious Disease"/>
            <person name="Wu L."/>
            <person name="Ma J."/>
        </authorList>
    </citation>
    <scope>NUCLEOTIDE SEQUENCE [LARGE SCALE GENOMIC DNA]</scope>
    <source>
        <strain evidence="2">JCM 17440</strain>
    </source>
</reference>
<name>A0ABP8C2R5_9ACTN</name>
<keyword evidence="2" id="KW-1185">Reference proteome</keyword>
<evidence type="ECO:0000313" key="2">
    <source>
        <dbReference type="Proteomes" id="UP001501710"/>
    </source>
</evidence>